<reference evidence="4 5" key="1">
    <citation type="journal article" date="2014" name="BMC Genomics">
        <title>Genome sequencing of four Aureobasidium pullulans varieties: biotechnological potential, stress tolerance, and description of new species.</title>
        <authorList>
            <person name="Gostin Ar C."/>
            <person name="Ohm R.A."/>
            <person name="Kogej T."/>
            <person name="Sonjak S."/>
            <person name="Turk M."/>
            <person name="Zajc J."/>
            <person name="Zalar P."/>
            <person name="Grube M."/>
            <person name="Sun H."/>
            <person name="Han J."/>
            <person name="Sharma A."/>
            <person name="Chiniquy J."/>
            <person name="Ngan C.Y."/>
            <person name="Lipzen A."/>
            <person name="Barry K."/>
            <person name="Grigoriev I.V."/>
            <person name="Gunde-Cimerman N."/>
        </authorList>
    </citation>
    <scope>NUCLEOTIDE SEQUENCE [LARGE SCALE GENOMIC DNA]</scope>
    <source>
        <strain evidence="4 5">EXF-2481</strain>
    </source>
</reference>
<feature type="signal peptide" evidence="3">
    <location>
        <begin position="1"/>
        <end position="24"/>
    </location>
</feature>
<sequence length="451" mass="47586">MSCCSAINMILLHLLFCLSVTANAIGQITKASSCAVQADPRRSQVGLLIQRREITSYCDSKGYAFCIEPAICVYGNDGAYRYVGCCTAIGAACSPRTECIDYTSGIEAPCDYITGECAYCSESALPFCQTKYRDGKHVFACGVQRLTTTITKTDINSAALSLSTQSISPASVSAAPTAVPAHGTPSIETSSASGPQIFPSTSAVSSTASPASLFSLSTSTSTSKSTNAAGPEPTPSSSMASSRGLIIGVVIGAAAGSILLLVILFITWKYWKRRRSGVGRKPKEKPNKAGYSLGSGEDTTAEHTNSQHDVVEGTSNSQSPAELEEQPHRSNEDVSGTASIRSNHGNQPYSPEDIRGAAEAPSNNYTWSSPRMNHMTSPTPSNSSLWMTSPNMGTPRVPSQYVAYTPYTPSSVYSPSGQPPSSLPQPRDRVGNATQESPLVELEANEIGRAQ</sequence>
<evidence type="ECO:0000313" key="4">
    <source>
        <dbReference type="EMBL" id="KEQ96259.1"/>
    </source>
</evidence>
<evidence type="ECO:0008006" key="6">
    <source>
        <dbReference type="Google" id="ProtNLM"/>
    </source>
</evidence>
<dbReference type="EMBL" id="KL584757">
    <property type="protein sequence ID" value="KEQ96259.1"/>
    <property type="molecule type" value="Genomic_DNA"/>
</dbReference>
<evidence type="ECO:0000256" key="1">
    <source>
        <dbReference type="SAM" id="MobiDB-lite"/>
    </source>
</evidence>
<evidence type="ECO:0000313" key="5">
    <source>
        <dbReference type="Proteomes" id="UP000030641"/>
    </source>
</evidence>
<dbReference type="GeneID" id="25363831"/>
<keyword evidence="2" id="KW-0472">Membrane</keyword>
<feature type="transmembrane region" description="Helical" evidence="2">
    <location>
        <begin position="245"/>
        <end position="271"/>
    </location>
</feature>
<keyword evidence="5" id="KW-1185">Reference proteome</keyword>
<keyword evidence="2" id="KW-1133">Transmembrane helix</keyword>
<dbReference type="InParanoid" id="A0A074YJL9"/>
<dbReference type="STRING" id="1043005.A0A074YJL9"/>
<feature type="compositionally biased region" description="Low complexity" evidence="1">
    <location>
        <begin position="220"/>
        <end position="229"/>
    </location>
</feature>
<dbReference type="OrthoDB" id="5430065at2759"/>
<organism evidence="4 5">
    <name type="scientific">Aureobasidium subglaciale (strain EXF-2481)</name>
    <name type="common">Aureobasidium pullulans var. subglaciale</name>
    <dbReference type="NCBI Taxonomy" id="1043005"/>
    <lineage>
        <taxon>Eukaryota</taxon>
        <taxon>Fungi</taxon>
        <taxon>Dikarya</taxon>
        <taxon>Ascomycota</taxon>
        <taxon>Pezizomycotina</taxon>
        <taxon>Dothideomycetes</taxon>
        <taxon>Dothideomycetidae</taxon>
        <taxon>Dothideales</taxon>
        <taxon>Saccotheciaceae</taxon>
        <taxon>Aureobasidium</taxon>
    </lineage>
</organism>
<name>A0A074YJL9_AURSE</name>
<keyword evidence="2" id="KW-0812">Transmembrane</keyword>
<accession>A0A074YJL9</accession>
<dbReference type="AlphaFoldDB" id="A0A074YJL9"/>
<evidence type="ECO:0000256" key="3">
    <source>
        <dbReference type="SAM" id="SignalP"/>
    </source>
</evidence>
<feature type="compositionally biased region" description="Polar residues" evidence="1">
    <location>
        <begin position="333"/>
        <end position="349"/>
    </location>
</feature>
<feature type="region of interest" description="Disordered" evidence="1">
    <location>
        <begin position="220"/>
        <end position="240"/>
    </location>
</feature>
<proteinExistence type="predicted"/>
<dbReference type="Proteomes" id="UP000030641">
    <property type="component" value="Unassembled WGS sequence"/>
</dbReference>
<dbReference type="OMA" id="TMSPTNT"/>
<keyword evidence="3" id="KW-0732">Signal</keyword>
<dbReference type="HOGENOM" id="CLU_645542_0_0_1"/>
<feature type="region of interest" description="Disordered" evidence="1">
    <location>
        <begin position="276"/>
        <end position="451"/>
    </location>
</feature>
<dbReference type="RefSeq" id="XP_013344523.1">
    <property type="nucleotide sequence ID" value="XM_013489069.1"/>
</dbReference>
<feature type="compositionally biased region" description="Polar residues" evidence="1">
    <location>
        <begin position="361"/>
        <end position="392"/>
    </location>
</feature>
<gene>
    <name evidence="4" type="ORF">AUEXF2481DRAFT_28959</name>
</gene>
<feature type="chain" id="PRO_5001704495" description="Mid2 domain-containing protein" evidence="3">
    <location>
        <begin position="25"/>
        <end position="451"/>
    </location>
</feature>
<protein>
    <recommendedName>
        <fullName evidence="6">Mid2 domain-containing protein</fullName>
    </recommendedName>
</protein>
<feature type="compositionally biased region" description="Low complexity" evidence="1">
    <location>
        <begin position="404"/>
        <end position="416"/>
    </location>
</feature>
<evidence type="ECO:0000256" key="2">
    <source>
        <dbReference type="SAM" id="Phobius"/>
    </source>
</evidence>